<name>A0A4Y7T5C4_COPMI</name>
<feature type="region of interest" description="Disordered" evidence="1">
    <location>
        <begin position="1"/>
        <end position="58"/>
    </location>
</feature>
<feature type="compositionally biased region" description="Basic residues" evidence="1">
    <location>
        <begin position="1"/>
        <end position="12"/>
    </location>
</feature>
<gene>
    <name evidence="2" type="ORF">FA13DRAFT_1793422</name>
</gene>
<evidence type="ECO:0000256" key="1">
    <source>
        <dbReference type="SAM" id="MobiDB-lite"/>
    </source>
</evidence>
<dbReference type="Proteomes" id="UP000298030">
    <property type="component" value="Unassembled WGS sequence"/>
</dbReference>
<evidence type="ECO:0000313" key="2">
    <source>
        <dbReference type="EMBL" id="TEB29366.1"/>
    </source>
</evidence>
<dbReference type="OrthoDB" id="3067692at2759"/>
<evidence type="ECO:0000313" key="3">
    <source>
        <dbReference type="Proteomes" id="UP000298030"/>
    </source>
</evidence>
<dbReference type="STRING" id="71717.A0A4Y7T5C4"/>
<accession>A0A4Y7T5C4</accession>
<protein>
    <submittedName>
        <fullName evidence="2">Uncharacterized protein</fullName>
    </submittedName>
</protein>
<comment type="caution">
    <text evidence="2">The sequence shown here is derived from an EMBL/GenBank/DDBJ whole genome shotgun (WGS) entry which is preliminary data.</text>
</comment>
<organism evidence="2 3">
    <name type="scientific">Coprinellus micaceus</name>
    <name type="common">Glistening ink-cap mushroom</name>
    <name type="synonym">Coprinus micaceus</name>
    <dbReference type="NCBI Taxonomy" id="71717"/>
    <lineage>
        <taxon>Eukaryota</taxon>
        <taxon>Fungi</taxon>
        <taxon>Dikarya</taxon>
        <taxon>Basidiomycota</taxon>
        <taxon>Agaricomycotina</taxon>
        <taxon>Agaricomycetes</taxon>
        <taxon>Agaricomycetidae</taxon>
        <taxon>Agaricales</taxon>
        <taxon>Agaricineae</taxon>
        <taxon>Psathyrellaceae</taxon>
        <taxon>Coprinellus</taxon>
    </lineage>
</organism>
<keyword evidence="3" id="KW-1185">Reference proteome</keyword>
<proteinExistence type="predicted"/>
<feature type="compositionally biased region" description="Low complexity" evidence="1">
    <location>
        <begin position="41"/>
        <end position="54"/>
    </location>
</feature>
<feature type="compositionally biased region" description="Low complexity" evidence="1">
    <location>
        <begin position="14"/>
        <end position="30"/>
    </location>
</feature>
<dbReference type="EMBL" id="QPFP01000028">
    <property type="protein sequence ID" value="TEB29366.1"/>
    <property type="molecule type" value="Genomic_DNA"/>
</dbReference>
<reference evidence="2 3" key="1">
    <citation type="journal article" date="2019" name="Nat. Ecol. Evol.">
        <title>Megaphylogeny resolves global patterns of mushroom evolution.</title>
        <authorList>
            <person name="Varga T."/>
            <person name="Krizsan K."/>
            <person name="Foldi C."/>
            <person name="Dima B."/>
            <person name="Sanchez-Garcia M."/>
            <person name="Sanchez-Ramirez S."/>
            <person name="Szollosi G.J."/>
            <person name="Szarkandi J.G."/>
            <person name="Papp V."/>
            <person name="Albert L."/>
            <person name="Andreopoulos W."/>
            <person name="Angelini C."/>
            <person name="Antonin V."/>
            <person name="Barry K.W."/>
            <person name="Bougher N.L."/>
            <person name="Buchanan P."/>
            <person name="Buyck B."/>
            <person name="Bense V."/>
            <person name="Catcheside P."/>
            <person name="Chovatia M."/>
            <person name="Cooper J."/>
            <person name="Damon W."/>
            <person name="Desjardin D."/>
            <person name="Finy P."/>
            <person name="Geml J."/>
            <person name="Haridas S."/>
            <person name="Hughes K."/>
            <person name="Justo A."/>
            <person name="Karasinski D."/>
            <person name="Kautmanova I."/>
            <person name="Kiss B."/>
            <person name="Kocsube S."/>
            <person name="Kotiranta H."/>
            <person name="LaButti K.M."/>
            <person name="Lechner B.E."/>
            <person name="Liimatainen K."/>
            <person name="Lipzen A."/>
            <person name="Lukacs Z."/>
            <person name="Mihaltcheva S."/>
            <person name="Morgado L.N."/>
            <person name="Niskanen T."/>
            <person name="Noordeloos M.E."/>
            <person name="Ohm R.A."/>
            <person name="Ortiz-Santana B."/>
            <person name="Ovrebo C."/>
            <person name="Racz N."/>
            <person name="Riley R."/>
            <person name="Savchenko A."/>
            <person name="Shiryaev A."/>
            <person name="Soop K."/>
            <person name="Spirin V."/>
            <person name="Szebenyi C."/>
            <person name="Tomsovsky M."/>
            <person name="Tulloss R.E."/>
            <person name="Uehling J."/>
            <person name="Grigoriev I.V."/>
            <person name="Vagvolgyi C."/>
            <person name="Papp T."/>
            <person name="Martin F.M."/>
            <person name="Miettinen O."/>
            <person name="Hibbett D.S."/>
            <person name="Nagy L.G."/>
        </authorList>
    </citation>
    <scope>NUCLEOTIDE SEQUENCE [LARGE SCALE GENOMIC DNA]</scope>
    <source>
        <strain evidence="2 3">FP101781</strain>
    </source>
</reference>
<sequence length="434" mass="47485">MTRTTHSAKKAHGAPAPRKTLLPKPAPALRARAEASRRSARVSSSTQNTPSSSTVPLRYQSKGNMILITHSGPPLSSQTFCTICHEGTNLIHCETCKSPSCTLGEPYPHRLMGGCRSRENTSTVDSSPTIFLSFVLAGTDIAGSPDRVAYHSTHTYFQGNLALIEVHFDFSEGTAAVSRMVSKLVSILESNEFKGFNRFMVSVTSHSDPTRGDLHTEPEDGGSASVTEVLDFLLPSTLCSVLTRGEGHRNLFFLFTCGAAVQIAESRQQLREFAKRGMFSEVIAFDQARLMRSFVNPWFCDAVRSVFVLGRKSVGGTLHGHHLFGSHSGLVVFTAAATATYTWSHPVRQPFGVPHSPQCPKCMRVGSLKKQRLTQHINRKQVAVDWGTAHYIVCSKSPCDYSRLFTFPEGASWLDGRHPTDDASGGWIKTVVKS</sequence>
<dbReference type="AlphaFoldDB" id="A0A4Y7T5C4"/>